<dbReference type="GO" id="GO:0005737">
    <property type="term" value="C:cytoplasm"/>
    <property type="evidence" value="ECO:0007669"/>
    <property type="project" value="TreeGrafter"/>
</dbReference>
<comment type="caution">
    <text evidence="7">The sequence shown here is derived from an EMBL/GenBank/DDBJ whole genome shotgun (WGS) entry which is preliminary data.</text>
</comment>
<dbReference type="SUPFAM" id="SSF51971">
    <property type="entry name" value="Nucleotide-binding domain"/>
    <property type="match status" value="1"/>
</dbReference>
<dbReference type="Proteomes" id="UP000813427">
    <property type="component" value="Unassembled WGS sequence"/>
</dbReference>
<keyword evidence="5" id="KW-0560">Oxidoreductase</keyword>
<evidence type="ECO:0000256" key="5">
    <source>
        <dbReference type="ARBA" id="ARBA00023002"/>
    </source>
</evidence>
<dbReference type="GO" id="GO:0003884">
    <property type="term" value="F:D-amino-acid oxidase activity"/>
    <property type="evidence" value="ECO:0007669"/>
    <property type="project" value="InterPro"/>
</dbReference>
<dbReference type="SUPFAM" id="SSF54373">
    <property type="entry name" value="FAD-linked reductases, C-terminal domain"/>
    <property type="match status" value="1"/>
</dbReference>
<reference evidence="7" key="1">
    <citation type="journal article" date="2021" name="Nat. Commun.">
        <title>Genetic determinants of endophytism in the Arabidopsis root mycobiome.</title>
        <authorList>
            <person name="Mesny F."/>
            <person name="Miyauchi S."/>
            <person name="Thiergart T."/>
            <person name="Pickel B."/>
            <person name="Atanasova L."/>
            <person name="Karlsson M."/>
            <person name="Huettel B."/>
            <person name="Barry K.W."/>
            <person name="Haridas S."/>
            <person name="Chen C."/>
            <person name="Bauer D."/>
            <person name="Andreopoulos W."/>
            <person name="Pangilinan J."/>
            <person name="LaButti K."/>
            <person name="Riley R."/>
            <person name="Lipzen A."/>
            <person name="Clum A."/>
            <person name="Drula E."/>
            <person name="Henrissat B."/>
            <person name="Kohler A."/>
            <person name="Grigoriev I.V."/>
            <person name="Martin F.M."/>
            <person name="Hacquard S."/>
        </authorList>
    </citation>
    <scope>NUCLEOTIDE SEQUENCE</scope>
    <source>
        <strain evidence="7">MPI-SDFR-AT-0068</strain>
    </source>
</reference>
<dbReference type="GO" id="GO:0071949">
    <property type="term" value="F:FAD binding"/>
    <property type="evidence" value="ECO:0007669"/>
    <property type="project" value="InterPro"/>
</dbReference>
<name>A0A8K0RYC9_9HYPO</name>
<dbReference type="OrthoDB" id="2015447at2759"/>
<comment type="cofactor">
    <cofactor evidence="1">
        <name>FAD</name>
        <dbReference type="ChEBI" id="CHEBI:57692"/>
    </cofactor>
</comment>
<keyword evidence="3" id="KW-0285">Flavoprotein</keyword>
<evidence type="ECO:0000256" key="4">
    <source>
        <dbReference type="ARBA" id="ARBA00022827"/>
    </source>
</evidence>
<dbReference type="Gene3D" id="3.30.9.10">
    <property type="entry name" value="D-Amino Acid Oxidase, subunit A, domain 2"/>
    <property type="match status" value="1"/>
</dbReference>
<evidence type="ECO:0000313" key="7">
    <source>
        <dbReference type="EMBL" id="KAH7245807.1"/>
    </source>
</evidence>
<dbReference type="AlphaFoldDB" id="A0A8K0RYC9"/>
<dbReference type="InterPro" id="IPR006076">
    <property type="entry name" value="FAD-dep_OxRdtase"/>
</dbReference>
<dbReference type="Pfam" id="PF01266">
    <property type="entry name" value="DAO"/>
    <property type="match status" value="1"/>
</dbReference>
<gene>
    <name evidence="7" type="ORF">BKA59DRAFT_493266</name>
</gene>
<keyword evidence="4" id="KW-0274">FAD</keyword>
<keyword evidence="8" id="KW-1185">Reference proteome</keyword>
<evidence type="ECO:0000256" key="1">
    <source>
        <dbReference type="ARBA" id="ARBA00001974"/>
    </source>
</evidence>
<dbReference type="Gene3D" id="3.40.50.720">
    <property type="entry name" value="NAD(P)-binding Rossmann-like Domain"/>
    <property type="match status" value="1"/>
</dbReference>
<comment type="similarity">
    <text evidence="2">Belongs to the DAMOX/DASOX family.</text>
</comment>
<evidence type="ECO:0000313" key="8">
    <source>
        <dbReference type="Proteomes" id="UP000813427"/>
    </source>
</evidence>
<dbReference type="EMBL" id="JAGPXF010000004">
    <property type="protein sequence ID" value="KAH7245807.1"/>
    <property type="molecule type" value="Genomic_DNA"/>
</dbReference>
<proteinExistence type="inferred from homology"/>
<evidence type="ECO:0000259" key="6">
    <source>
        <dbReference type="Pfam" id="PF01266"/>
    </source>
</evidence>
<sequence>MARITIVGAGITELAISSTLSRNHKITIVAKNLPGDEPTLEWASPWVGANFVAGYCSLPSDRRMQRDAFTELWRLATRCPESSVRKTPMEEVEFVPNVRFLSKEELPQGAKGGVTYMTIVLNPHIFLPCLKLSLESTGVKFKRMNLASLHEAHHLGRDVLINASGLGPKELLDVKDPNMLFLKGQTIVIKSDYNKSFMRDGGKDYTYVIPRLDGTVILGAIKDPDISVNESLPGHFSANPADSAIISHNIGIRPYRSNGMRIEKELKNGQKIVHAYDKSSMAVTA</sequence>
<feature type="domain" description="FAD dependent oxidoreductase" evidence="6">
    <location>
        <begin position="3"/>
        <end position="252"/>
    </location>
</feature>
<accession>A0A8K0RYC9</accession>
<dbReference type="PANTHER" id="PTHR11530">
    <property type="entry name" value="D-AMINO ACID OXIDASE"/>
    <property type="match status" value="1"/>
</dbReference>
<evidence type="ECO:0000256" key="2">
    <source>
        <dbReference type="ARBA" id="ARBA00006730"/>
    </source>
</evidence>
<evidence type="ECO:0000256" key="3">
    <source>
        <dbReference type="ARBA" id="ARBA00022630"/>
    </source>
</evidence>
<dbReference type="PANTHER" id="PTHR11530:SF11">
    <property type="entry name" value="D-ASPARTATE OXIDASE"/>
    <property type="match status" value="1"/>
</dbReference>
<dbReference type="InterPro" id="IPR023209">
    <property type="entry name" value="DAO"/>
</dbReference>
<organism evidence="7 8">
    <name type="scientific">Fusarium tricinctum</name>
    <dbReference type="NCBI Taxonomy" id="61284"/>
    <lineage>
        <taxon>Eukaryota</taxon>
        <taxon>Fungi</taxon>
        <taxon>Dikarya</taxon>
        <taxon>Ascomycota</taxon>
        <taxon>Pezizomycotina</taxon>
        <taxon>Sordariomycetes</taxon>
        <taxon>Hypocreomycetidae</taxon>
        <taxon>Hypocreales</taxon>
        <taxon>Nectriaceae</taxon>
        <taxon>Fusarium</taxon>
        <taxon>Fusarium tricinctum species complex</taxon>
    </lineage>
</organism>
<protein>
    <recommendedName>
        <fullName evidence="6">FAD dependent oxidoreductase domain-containing protein</fullName>
    </recommendedName>
</protein>
<dbReference type="GO" id="GO:0019478">
    <property type="term" value="P:D-amino acid catabolic process"/>
    <property type="evidence" value="ECO:0007669"/>
    <property type="project" value="TreeGrafter"/>
</dbReference>